<protein>
    <submittedName>
        <fullName evidence="2">Uncharacterized protein</fullName>
    </submittedName>
</protein>
<proteinExistence type="predicted"/>
<accession>A0A9P8CGX3</accession>
<dbReference type="Proteomes" id="UP000887226">
    <property type="component" value="Unassembled WGS sequence"/>
</dbReference>
<feature type="chain" id="PRO_5040169967" evidence="1">
    <location>
        <begin position="18"/>
        <end position="412"/>
    </location>
</feature>
<evidence type="ECO:0000313" key="2">
    <source>
        <dbReference type="EMBL" id="KAG9246150.1"/>
    </source>
</evidence>
<dbReference type="OrthoDB" id="407355at2759"/>
<keyword evidence="1" id="KW-0732">Signal</keyword>
<reference evidence="2" key="1">
    <citation type="journal article" date="2021" name="IMA Fungus">
        <title>Genomic characterization of three marine fungi, including Emericellopsis atlantica sp. nov. with signatures of a generalist lifestyle and marine biomass degradation.</title>
        <authorList>
            <person name="Hagestad O.C."/>
            <person name="Hou L."/>
            <person name="Andersen J.H."/>
            <person name="Hansen E.H."/>
            <person name="Altermark B."/>
            <person name="Li C."/>
            <person name="Kuhnert E."/>
            <person name="Cox R.J."/>
            <person name="Crous P.W."/>
            <person name="Spatafora J.W."/>
            <person name="Lail K."/>
            <person name="Amirebrahimi M."/>
            <person name="Lipzen A."/>
            <person name="Pangilinan J."/>
            <person name="Andreopoulos W."/>
            <person name="Hayes R.D."/>
            <person name="Ng V."/>
            <person name="Grigoriev I.V."/>
            <person name="Jackson S.A."/>
            <person name="Sutton T.D.S."/>
            <person name="Dobson A.D.W."/>
            <person name="Rama T."/>
        </authorList>
    </citation>
    <scope>NUCLEOTIDE SEQUENCE</scope>
    <source>
        <strain evidence="2">TRa3180A</strain>
    </source>
</reference>
<sequence length="412" mass="44324">MFFVTFIFCGLFLLVSTDKSYPIISTGTVVIREIPVDDGVPAPAPADHIPCPLVVSLTRVGAMDGCAKATSPATISPMPPFVVEDAEDLVARHYELPYITKPFTFLPDTLTLAHPITEDGTCGLNNKNATCIGGSQLGQCCGLTGQCHWTHKACRDECQKDYGVCWVNDPVEDHFPTLYKTSELDSSTMLSVKPISKDGYCGPKHGDTSCINSGFGQCCNSGGTCTSDAHSCRTHYGCDPHSGYSLCHAAIIEKAIAYPTTETFIDTHPTQPSSTPAIELVSQDGYCGRTGSNQTCLGSDFGDCCTCHGECTSSDEKMCTYLTGCQEEFGACLSDLKDSSLNPPPINFKPLIYSLSVSMDPIPTVNPRPTTSGSHLTAQNIWSKVVPYLGPQGSWNIYTVVLLIVLIQLFFS</sequence>
<evidence type="ECO:0000313" key="3">
    <source>
        <dbReference type="Proteomes" id="UP000887226"/>
    </source>
</evidence>
<dbReference type="AlphaFoldDB" id="A0A9P8CGX3"/>
<gene>
    <name evidence="2" type="ORF">BJ878DRAFT_307347</name>
</gene>
<comment type="caution">
    <text evidence="2">The sequence shown here is derived from an EMBL/GenBank/DDBJ whole genome shotgun (WGS) entry which is preliminary data.</text>
</comment>
<feature type="signal peptide" evidence="1">
    <location>
        <begin position="1"/>
        <end position="17"/>
    </location>
</feature>
<evidence type="ECO:0000256" key="1">
    <source>
        <dbReference type="SAM" id="SignalP"/>
    </source>
</evidence>
<organism evidence="2 3">
    <name type="scientific">Calycina marina</name>
    <dbReference type="NCBI Taxonomy" id="1763456"/>
    <lineage>
        <taxon>Eukaryota</taxon>
        <taxon>Fungi</taxon>
        <taxon>Dikarya</taxon>
        <taxon>Ascomycota</taxon>
        <taxon>Pezizomycotina</taxon>
        <taxon>Leotiomycetes</taxon>
        <taxon>Helotiales</taxon>
        <taxon>Pezizellaceae</taxon>
        <taxon>Calycina</taxon>
    </lineage>
</organism>
<name>A0A9P8CGX3_9HELO</name>
<keyword evidence="3" id="KW-1185">Reference proteome</keyword>
<dbReference type="EMBL" id="MU253815">
    <property type="protein sequence ID" value="KAG9246150.1"/>
    <property type="molecule type" value="Genomic_DNA"/>
</dbReference>